<protein>
    <submittedName>
        <fullName evidence="1">Uncharacterized protein</fullName>
    </submittedName>
</protein>
<sequence length="305" mass="32615">MDKAKAAVNDFMSKAGHHNTTVHESVAPAVTHETINPQREERITTAIDKETHQDHYHTSVQPVQDREILPEQHTHNLAAVEHRNFEHGNQGEVEAKLKREAAQFRDTREVMPTHETRTVSPTIAGEHIHHHVHETIQPVVQKEVIAPSVVHTTVPIHEVHHNAAQHHAASALPAVSMADFKKAGGVLEGRGERYDAFEGEPRSVGGALSGGVQTNSLNGSNSNMLAGATSSMDTATTGHHGAATSGYGSTGAGYGAASSRRRGSSSSSSSDEGRGTRREQGKPSMMDKLNPKVDADGDGKAGMMS</sequence>
<reference evidence="1" key="1">
    <citation type="submission" date="2024-09" db="EMBL/GenBank/DDBJ databases">
        <title>Black Yeasts Isolated from many extreme environments.</title>
        <authorList>
            <person name="Coleine C."/>
            <person name="Stajich J.E."/>
            <person name="Selbmann L."/>
        </authorList>
    </citation>
    <scope>NUCLEOTIDE SEQUENCE</scope>
    <source>
        <strain evidence="1">CCFEE 5737</strain>
    </source>
</reference>
<gene>
    <name evidence="1" type="ORF">LTS18_006510</name>
</gene>
<comment type="caution">
    <text evidence="1">The sequence shown here is derived from an EMBL/GenBank/DDBJ whole genome shotgun (WGS) entry which is preliminary data.</text>
</comment>
<accession>A0ACC3DXA7</accession>
<organism evidence="1 2">
    <name type="scientific">Coniosporium uncinatum</name>
    <dbReference type="NCBI Taxonomy" id="93489"/>
    <lineage>
        <taxon>Eukaryota</taxon>
        <taxon>Fungi</taxon>
        <taxon>Dikarya</taxon>
        <taxon>Ascomycota</taxon>
        <taxon>Pezizomycotina</taxon>
        <taxon>Dothideomycetes</taxon>
        <taxon>Dothideomycetes incertae sedis</taxon>
        <taxon>Coniosporium</taxon>
    </lineage>
</organism>
<dbReference type="Proteomes" id="UP001186974">
    <property type="component" value="Unassembled WGS sequence"/>
</dbReference>
<name>A0ACC3DXA7_9PEZI</name>
<dbReference type="EMBL" id="JAWDJW010000158">
    <property type="protein sequence ID" value="KAK3081461.1"/>
    <property type="molecule type" value="Genomic_DNA"/>
</dbReference>
<evidence type="ECO:0000313" key="1">
    <source>
        <dbReference type="EMBL" id="KAK3081461.1"/>
    </source>
</evidence>
<evidence type="ECO:0000313" key="2">
    <source>
        <dbReference type="Proteomes" id="UP001186974"/>
    </source>
</evidence>
<proteinExistence type="predicted"/>
<keyword evidence="2" id="KW-1185">Reference proteome</keyword>